<name>A0A9P4SEM6_9PEZI</name>
<evidence type="ECO:0000313" key="2">
    <source>
        <dbReference type="EMBL" id="KAF2840949.1"/>
    </source>
</evidence>
<dbReference type="AlphaFoldDB" id="A0A9P4SEM6"/>
<protein>
    <submittedName>
        <fullName evidence="2">Uncharacterized protein</fullName>
    </submittedName>
</protein>
<comment type="caution">
    <text evidence="2">The sequence shown here is derived from an EMBL/GenBank/DDBJ whole genome shotgun (WGS) entry which is preliminary data.</text>
</comment>
<proteinExistence type="predicted"/>
<keyword evidence="3" id="KW-1185">Reference proteome</keyword>
<evidence type="ECO:0000313" key="3">
    <source>
        <dbReference type="Proteomes" id="UP000799429"/>
    </source>
</evidence>
<organism evidence="2 3">
    <name type="scientific">Patellaria atrata CBS 101060</name>
    <dbReference type="NCBI Taxonomy" id="1346257"/>
    <lineage>
        <taxon>Eukaryota</taxon>
        <taxon>Fungi</taxon>
        <taxon>Dikarya</taxon>
        <taxon>Ascomycota</taxon>
        <taxon>Pezizomycotina</taxon>
        <taxon>Dothideomycetes</taxon>
        <taxon>Dothideomycetes incertae sedis</taxon>
        <taxon>Patellariales</taxon>
        <taxon>Patellariaceae</taxon>
        <taxon>Patellaria</taxon>
    </lineage>
</organism>
<accession>A0A9P4SEM6</accession>
<dbReference type="Proteomes" id="UP000799429">
    <property type="component" value="Unassembled WGS sequence"/>
</dbReference>
<reference evidence="2" key="1">
    <citation type="journal article" date="2020" name="Stud. Mycol.">
        <title>101 Dothideomycetes genomes: a test case for predicting lifestyles and emergence of pathogens.</title>
        <authorList>
            <person name="Haridas S."/>
            <person name="Albert R."/>
            <person name="Binder M."/>
            <person name="Bloem J."/>
            <person name="Labutti K."/>
            <person name="Salamov A."/>
            <person name="Andreopoulos B."/>
            <person name="Baker S."/>
            <person name="Barry K."/>
            <person name="Bills G."/>
            <person name="Bluhm B."/>
            <person name="Cannon C."/>
            <person name="Castanera R."/>
            <person name="Culley D."/>
            <person name="Daum C."/>
            <person name="Ezra D."/>
            <person name="Gonzalez J."/>
            <person name="Henrissat B."/>
            <person name="Kuo A."/>
            <person name="Liang C."/>
            <person name="Lipzen A."/>
            <person name="Lutzoni F."/>
            <person name="Magnuson J."/>
            <person name="Mondo S."/>
            <person name="Nolan M."/>
            <person name="Ohm R."/>
            <person name="Pangilinan J."/>
            <person name="Park H.-J."/>
            <person name="Ramirez L."/>
            <person name="Alfaro M."/>
            <person name="Sun H."/>
            <person name="Tritt A."/>
            <person name="Yoshinaga Y."/>
            <person name="Zwiers L.-H."/>
            <person name="Turgeon B."/>
            <person name="Goodwin S."/>
            <person name="Spatafora J."/>
            <person name="Crous P."/>
            <person name="Grigoriev I."/>
        </authorList>
    </citation>
    <scope>NUCLEOTIDE SEQUENCE</scope>
    <source>
        <strain evidence="2">CBS 101060</strain>
    </source>
</reference>
<gene>
    <name evidence="2" type="ORF">M501DRAFT_990883</name>
</gene>
<evidence type="ECO:0000256" key="1">
    <source>
        <dbReference type="SAM" id="MobiDB-lite"/>
    </source>
</evidence>
<sequence>MTLRLTGTNQSRSKKGNNSLIATLNPATPTVQYNQPRTISRLMPTLDSYPKHPASPCNMTYHAIDLQEVRHDGDAPPQNPQSLANDLETRSPQHFYPQNSRSGQQVKRNSENRNHIQRAVSHRKSVRLADRNFMKVTFHPKASSLLVKSRIRTLVRLKTPPQHEIISAGYELRHGM</sequence>
<feature type="compositionally biased region" description="Polar residues" evidence="1">
    <location>
        <begin position="91"/>
        <end position="107"/>
    </location>
</feature>
<dbReference type="EMBL" id="MU006092">
    <property type="protein sequence ID" value="KAF2840949.1"/>
    <property type="molecule type" value="Genomic_DNA"/>
</dbReference>
<feature type="region of interest" description="Disordered" evidence="1">
    <location>
        <begin position="91"/>
        <end position="121"/>
    </location>
</feature>
<feature type="region of interest" description="Disordered" evidence="1">
    <location>
        <begin position="1"/>
        <end position="34"/>
    </location>
</feature>